<evidence type="ECO:0000256" key="5">
    <source>
        <dbReference type="SAM" id="SignalP"/>
    </source>
</evidence>
<organism evidence="6 7">
    <name type="scientific">Scandinavium hiltneri</name>
    <dbReference type="NCBI Taxonomy" id="2926519"/>
    <lineage>
        <taxon>Bacteria</taxon>
        <taxon>Pseudomonadati</taxon>
        <taxon>Pseudomonadota</taxon>
        <taxon>Gammaproteobacteria</taxon>
        <taxon>Enterobacterales</taxon>
        <taxon>Enterobacteriaceae</taxon>
        <taxon>Scandinavium</taxon>
    </lineage>
</organism>
<dbReference type="Proteomes" id="UP001205357">
    <property type="component" value="Unassembled WGS sequence"/>
</dbReference>
<keyword evidence="4" id="KW-0281">Fimbrium</keyword>
<reference evidence="6 7" key="1">
    <citation type="submission" date="2022-04" db="EMBL/GenBank/DDBJ databases">
        <title>Proposal of a three novel species of Scandinavium, Scandinavium hiltneri, Scandinavium manionii, Scandinavium tedordense.</title>
        <authorList>
            <person name="Maddock D.W."/>
            <person name="Brady C.L."/>
            <person name="Denman S."/>
            <person name="Arnold D."/>
        </authorList>
    </citation>
    <scope>NUCLEOTIDE SEQUENCE [LARGE SCALE GENOMIC DNA]</scope>
    <source>
        <strain evidence="6 7">H11S7</strain>
    </source>
</reference>
<sequence>MANKFKFKYGLLAGILAISGSAAAMDGTVTFKGSVLGSSTCGVDIASQNAAATVDVNDISLTDASALSVGDADSKDSATFTINLAGCTLPTGKTGVNVTLESGIYGDSTYNTYNNYLGQSGGSTASQGVGLAIGERGATTFTPIALDNSSAVSAFASSGTGPATTYTKDFSVRYVKVNPVVTTGLFETMMTFSVSYL</sequence>
<comment type="subcellular location">
    <subcellularLocation>
        <location evidence="1">Fimbrium</location>
    </subcellularLocation>
</comment>
<comment type="caution">
    <text evidence="6">The sequence shown here is derived from an EMBL/GenBank/DDBJ whole genome shotgun (WGS) entry which is preliminary data.</text>
</comment>
<evidence type="ECO:0000256" key="2">
    <source>
        <dbReference type="ARBA" id="ARBA00006671"/>
    </source>
</evidence>
<dbReference type="Gene3D" id="2.60.40.1090">
    <property type="entry name" value="Fimbrial-type adhesion domain"/>
    <property type="match status" value="1"/>
</dbReference>
<dbReference type="InterPro" id="IPR008966">
    <property type="entry name" value="Adhesion_dom_sf"/>
</dbReference>
<keyword evidence="3 5" id="KW-0732">Signal</keyword>
<evidence type="ECO:0000256" key="4">
    <source>
        <dbReference type="ARBA" id="ARBA00023263"/>
    </source>
</evidence>
<evidence type="ECO:0000256" key="1">
    <source>
        <dbReference type="ARBA" id="ARBA00004561"/>
    </source>
</evidence>
<accession>A0ABT2E3M9</accession>
<evidence type="ECO:0000256" key="3">
    <source>
        <dbReference type="ARBA" id="ARBA00022729"/>
    </source>
</evidence>
<feature type="chain" id="PRO_5047175634" evidence="5">
    <location>
        <begin position="25"/>
        <end position="197"/>
    </location>
</feature>
<name>A0ABT2E3M9_9ENTR</name>
<keyword evidence="7" id="KW-1185">Reference proteome</keyword>
<dbReference type="InterPro" id="IPR036937">
    <property type="entry name" value="Adhesion_dom_fimbrial_sf"/>
</dbReference>
<dbReference type="InterPro" id="IPR050263">
    <property type="entry name" value="Bact_Fimbrial_Adh_Pro"/>
</dbReference>
<protein>
    <submittedName>
        <fullName evidence="6">Type 1 fimbrial protein</fullName>
    </submittedName>
</protein>
<feature type="signal peptide" evidence="5">
    <location>
        <begin position="1"/>
        <end position="24"/>
    </location>
</feature>
<comment type="similarity">
    <text evidence="2">Belongs to the fimbrial protein family.</text>
</comment>
<evidence type="ECO:0000313" key="6">
    <source>
        <dbReference type="EMBL" id="MCS2162484.1"/>
    </source>
</evidence>
<proteinExistence type="inferred from homology"/>
<evidence type="ECO:0000313" key="7">
    <source>
        <dbReference type="Proteomes" id="UP001205357"/>
    </source>
</evidence>
<gene>
    <name evidence="6" type="ORF">MUU47_15410</name>
</gene>
<dbReference type="PANTHER" id="PTHR33420:SF3">
    <property type="entry name" value="FIMBRIAL SUBUNIT ELFA"/>
    <property type="match status" value="1"/>
</dbReference>
<dbReference type="EMBL" id="JALIGE010000075">
    <property type="protein sequence ID" value="MCS2162484.1"/>
    <property type="molecule type" value="Genomic_DNA"/>
</dbReference>
<dbReference type="RefSeq" id="WP_258989040.1">
    <property type="nucleotide sequence ID" value="NZ_JALIGE010000075.1"/>
</dbReference>
<dbReference type="PANTHER" id="PTHR33420">
    <property type="entry name" value="FIMBRIAL SUBUNIT ELFA-RELATED"/>
    <property type="match status" value="1"/>
</dbReference>
<dbReference type="SUPFAM" id="SSF49401">
    <property type="entry name" value="Bacterial adhesins"/>
    <property type="match status" value="1"/>
</dbReference>